<feature type="domain" description="Carbohydrate kinase PfkB" evidence="4">
    <location>
        <begin position="10"/>
        <end position="315"/>
    </location>
</feature>
<sequence length="340" mass="36086">MSDMKTRLNAAVFGEVMLRLSAPGREPLLRSARLETWFGGAEANVAAGLAALGHSARVITALPDNAIGDACLGELRRSGLDTTHVVRSNGRMGLYFHASGAMQRPAEIVYDRAHSAFSLMPHEGWNWDAALDGVDWLHLSGITPALGAAPARAALDAAQRAREQGAKVSFDFNFRPMLWQGREAEAGAILGELVAQATLLFSSAGDLARIMPLELTGRREADFDSSAKAAFARFAGLECIVTTFRQSRGTLEQTLEARLASRDGVIAAGPETLAGIVERIGGGDAFAAGLIDALASGTDHQTALTDALTIMAVKHSIPGDQCTVRHSDIAAWREGSDLKR</sequence>
<keyword evidence="3 5" id="KW-0418">Kinase</keyword>
<dbReference type="Proteomes" id="UP000286954">
    <property type="component" value="Chromosome"/>
</dbReference>
<dbReference type="InterPro" id="IPR029056">
    <property type="entry name" value="Ribokinase-like"/>
</dbReference>
<keyword evidence="2" id="KW-0808">Transferase</keyword>
<name>A0A3T0EA68_9PROT</name>
<dbReference type="GO" id="GO:0016301">
    <property type="term" value="F:kinase activity"/>
    <property type="evidence" value="ECO:0007669"/>
    <property type="project" value="UniProtKB-KW"/>
</dbReference>
<evidence type="ECO:0000256" key="1">
    <source>
        <dbReference type="ARBA" id="ARBA00010688"/>
    </source>
</evidence>
<dbReference type="InterPro" id="IPR052700">
    <property type="entry name" value="Carb_kinase_PfkB-like"/>
</dbReference>
<gene>
    <name evidence="5" type="ORF">X907_1595</name>
</gene>
<evidence type="ECO:0000259" key="4">
    <source>
        <dbReference type="Pfam" id="PF00294"/>
    </source>
</evidence>
<protein>
    <submittedName>
        <fullName evidence="5">2-keto-3-deoxygluconate kinase</fullName>
    </submittedName>
</protein>
<comment type="similarity">
    <text evidence="1">Belongs to the carbohydrate kinase PfkB family.</text>
</comment>
<dbReference type="PANTHER" id="PTHR43320">
    <property type="entry name" value="SUGAR KINASE"/>
    <property type="match status" value="1"/>
</dbReference>
<evidence type="ECO:0000313" key="6">
    <source>
        <dbReference type="Proteomes" id="UP000286954"/>
    </source>
</evidence>
<dbReference type="Pfam" id="PF00294">
    <property type="entry name" value="PfkB"/>
    <property type="match status" value="1"/>
</dbReference>
<dbReference type="CDD" id="cd01166">
    <property type="entry name" value="KdgK"/>
    <property type="match status" value="1"/>
</dbReference>
<proteinExistence type="inferred from homology"/>
<evidence type="ECO:0000256" key="3">
    <source>
        <dbReference type="ARBA" id="ARBA00022777"/>
    </source>
</evidence>
<dbReference type="InterPro" id="IPR011611">
    <property type="entry name" value="PfkB_dom"/>
</dbReference>
<dbReference type="AlphaFoldDB" id="A0A3T0EA68"/>
<organism evidence="5 6">
    <name type="scientific">Glycocaulis alkaliphilus</name>
    <dbReference type="NCBI Taxonomy" id="1434191"/>
    <lineage>
        <taxon>Bacteria</taxon>
        <taxon>Pseudomonadati</taxon>
        <taxon>Pseudomonadota</taxon>
        <taxon>Alphaproteobacteria</taxon>
        <taxon>Maricaulales</taxon>
        <taxon>Maricaulaceae</taxon>
        <taxon>Glycocaulis</taxon>
    </lineage>
</organism>
<accession>A0A3T0EA68</accession>
<dbReference type="KEGG" id="gak:X907_1595"/>
<dbReference type="SUPFAM" id="SSF53613">
    <property type="entry name" value="Ribokinase-like"/>
    <property type="match status" value="1"/>
</dbReference>
<dbReference type="Gene3D" id="3.40.1190.20">
    <property type="match status" value="1"/>
</dbReference>
<dbReference type="EMBL" id="CP018911">
    <property type="protein sequence ID" value="AZU04127.1"/>
    <property type="molecule type" value="Genomic_DNA"/>
</dbReference>
<evidence type="ECO:0000256" key="2">
    <source>
        <dbReference type="ARBA" id="ARBA00022679"/>
    </source>
</evidence>
<dbReference type="PANTHER" id="PTHR43320:SF2">
    <property type="entry name" value="2-DEHYDRO-3-DEOXYGLUCONOKINASE_2-DEHYDRO-3-DEOXYGALACTONOKINASE"/>
    <property type="match status" value="1"/>
</dbReference>
<keyword evidence="6" id="KW-1185">Reference proteome</keyword>
<evidence type="ECO:0000313" key="5">
    <source>
        <dbReference type="EMBL" id="AZU04127.1"/>
    </source>
</evidence>
<reference evidence="5 6" key="1">
    <citation type="submission" date="2016-12" db="EMBL/GenBank/DDBJ databases">
        <title>The genome of dimorphic prosthecate Glycocaulis alkaliphilus 6b-8t, isolated from crude oil dictates its adaptability in petroleum environments.</title>
        <authorList>
            <person name="Wu X.-L."/>
            <person name="Geng S."/>
        </authorList>
    </citation>
    <scope>NUCLEOTIDE SEQUENCE [LARGE SCALE GENOMIC DNA]</scope>
    <source>
        <strain evidence="5 6">6B-8</strain>
    </source>
</reference>